<keyword evidence="8" id="KW-1185">Reference proteome</keyword>
<feature type="transmembrane region" description="Helical" evidence="6">
    <location>
        <begin position="439"/>
        <end position="457"/>
    </location>
</feature>
<dbReference type="STRING" id="1003.SAMN04488541_103352"/>
<keyword evidence="5 6" id="KW-0472">Membrane</keyword>
<feature type="transmembrane region" description="Helical" evidence="6">
    <location>
        <begin position="25"/>
        <end position="46"/>
    </location>
</feature>
<feature type="transmembrane region" description="Helical" evidence="6">
    <location>
        <begin position="218"/>
        <end position="237"/>
    </location>
</feature>
<keyword evidence="4 6" id="KW-1133">Transmembrane helix</keyword>
<evidence type="ECO:0000256" key="6">
    <source>
        <dbReference type="SAM" id="Phobius"/>
    </source>
</evidence>
<feature type="transmembrane region" description="Helical" evidence="6">
    <location>
        <begin position="124"/>
        <end position="145"/>
    </location>
</feature>
<evidence type="ECO:0000256" key="3">
    <source>
        <dbReference type="ARBA" id="ARBA00022692"/>
    </source>
</evidence>
<evidence type="ECO:0000256" key="5">
    <source>
        <dbReference type="ARBA" id="ARBA00023136"/>
    </source>
</evidence>
<dbReference type="RefSeq" id="WP_091548622.1">
    <property type="nucleotide sequence ID" value="NZ_FONY01000033.1"/>
</dbReference>
<evidence type="ECO:0000256" key="1">
    <source>
        <dbReference type="ARBA" id="ARBA00004651"/>
    </source>
</evidence>
<dbReference type="AlphaFoldDB" id="A0A1I2IKT2"/>
<accession>A0A1I2IKT2</accession>
<feature type="transmembrane region" description="Helical" evidence="6">
    <location>
        <begin position="291"/>
        <end position="312"/>
    </location>
</feature>
<keyword evidence="3 6" id="KW-0812">Transmembrane</keyword>
<evidence type="ECO:0000313" key="7">
    <source>
        <dbReference type="EMBL" id="SFF42939.1"/>
    </source>
</evidence>
<dbReference type="PANTHER" id="PTHR30250:SF26">
    <property type="entry name" value="PSMA PROTEIN"/>
    <property type="match status" value="1"/>
</dbReference>
<keyword evidence="2" id="KW-1003">Cell membrane</keyword>
<evidence type="ECO:0008006" key="9">
    <source>
        <dbReference type="Google" id="ProtNLM"/>
    </source>
</evidence>
<dbReference type="EMBL" id="FONY01000033">
    <property type="protein sequence ID" value="SFF42939.1"/>
    <property type="molecule type" value="Genomic_DNA"/>
</dbReference>
<dbReference type="InterPro" id="IPR050833">
    <property type="entry name" value="Poly_Biosynth_Transport"/>
</dbReference>
<feature type="transmembrane region" description="Helical" evidence="6">
    <location>
        <begin position="355"/>
        <end position="375"/>
    </location>
</feature>
<evidence type="ECO:0000256" key="4">
    <source>
        <dbReference type="ARBA" id="ARBA00022989"/>
    </source>
</evidence>
<gene>
    <name evidence="7" type="ORF">SAMN04488541_103352</name>
</gene>
<dbReference type="GO" id="GO:0005886">
    <property type="term" value="C:plasma membrane"/>
    <property type="evidence" value="ECO:0007669"/>
    <property type="project" value="UniProtKB-SubCell"/>
</dbReference>
<feature type="transmembrane region" description="Helical" evidence="6">
    <location>
        <begin position="477"/>
        <end position="496"/>
    </location>
</feature>
<feature type="transmembrane region" description="Helical" evidence="6">
    <location>
        <begin position="387"/>
        <end position="407"/>
    </location>
</feature>
<evidence type="ECO:0000313" key="8">
    <source>
        <dbReference type="Proteomes" id="UP000199513"/>
    </source>
</evidence>
<sequence>MSLQNFTSFSSLKGFFLFLWESPTLMTWGSFLTRSLSAVVVLPLVLRTFSQEEITLWFMFAQVVSLQLLVDMGFTPTFARLIAFAKGGAKDLYSFSNLVNNQNDARKTSNWALIAQIIKVMQKVYTRMTLISFGLLLTVGTYFVYVPIEKLQNQANQGWWAWGVIVFASLFYLRTNQYSACLQGLNQVAILRRWEVLIALGGILSSLSVLLLNGGLLGMIVASQVWVMIGIGVNHWLANRMLKKEKEDSNITNTFQKTESYSSIFPIIWQTAWRSGLGVLISFGTLRFASLYIGGAFAGASAAMFLLGLRIIEIINEFAQAPLYSKLPRLAKLYAEGNKAVLVGVAKQGMMRSHWIFVGTFVLASLIGDIMLHFIGSKTQFPEIRLWFCFGIAYFFQRFGAMHLHFFSTTNQIVWHKVNAITGGLFLLVFFSMYQINPLYSYPIALLVSGLLFYSWYCAYRAYRTFDLRFWHFEKTVALPPLIILLLFGLFIFLFWN</sequence>
<comment type="subcellular location">
    <subcellularLocation>
        <location evidence="1">Cell membrane</location>
        <topology evidence="1">Multi-pass membrane protein</topology>
    </subcellularLocation>
</comment>
<dbReference type="OrthoDB" id="920322at2"/>
<proteinExistence type="predicted"/>
<feature type="transmembrane region" description="Helical" evidence="6">
    <location>
        <begin position="413"/>
        <end position="432"/>
    </location>
</feature>
<feature type="transmembrane region" description="Helical" evidence="6">
    <location>
        <begin position="157"/>
        <end position="173"/>
    </location>
</feature>
<dbReference type="Proteomes" id="UP000199513">
    <property type="component" value="Unassembled WGS sequence"/>
</dbReference>
<feature type="transmembrane region" description="Helical" evidence="6">
    <location>
        <begin position="194"/>
        <end position="212"/>
    </location>
</feature>
<evidence type="ECO:0000256" key="2">
    <source>
        <dbReference type="ARBA" id="ARBA00022475"/>
    </source>
</evidence>
<dbReference type="PANTHER" id="PTHR30250">
    <property type="entry name" value="PST FAMILY PREDICTED COLANIC ACID TRANSPORTER"/>
    <property type="match status" value="1"/>
</dbReference>
<reference evidence="7 8" key="1">
    <citation type="submission" date="2016-10" db="EMBL/GenBank/DDBJ databases">
        <authorList>
            <person name="de Groot N.N."/>
        </authorList>
    </citation>
    <scope>NUCLEOTIDE SEQUENCE [LARGE SCALE GENOMIC DNA]</scope>
    <source>
        <strain>GEY</strain>
        <strain evidence="8">DSM 9560</strain>
    </source>
</reference>
<organism evidence="7 8">
    <name type="scientific">Thermoflexibacter ruber</name>
    <dbReference type="NCBI Taxonomy" id="1003"/>
    <lineage>
        <taxon>Bacteria</taxon>
        <taxon>Pseudomonadati</taxon>
        <taxon>Bacteroidota</taxon>
        <taxon>Cytophagia</taxon>
        <taxon>Cytophagales</taxon>
        <taxon>Thermoflexibacteraceae</taxon>
        <taxon>Thermoflexibacter</taxon>
    </lineage>
</organism>
<protein>
    <recommendedName>
        <fullName evidence="9">Membrane protein involved in the export of O-antigen and teichoic acid</fullName>
    </recommendedName>
</protein>
<name>A0A1I2IKT2_9BACT</name>